<feature type="coiled-coil region" evidence="1">
    <location>
        <begin position="55"/>
        <end position="85"/>
    </location>
</feature>
<accession>A0A3B4FC09</accession>
<evidence type="ECO:0008006" key="3">
    <source>
        <dbReference type="Google" id="ProtNLM"/>
    </source>
</evidence>
<sequence length="439" mass="49928">SQRRREKLILKTAFQHRWEAEYMFTDIAGKPVCLISGANVAVIKEFNLRRHYETKRQDKLKNLNAEQKLQKVEELKKNLTFHEAVVKASFIVAEAKSARPFTTLKCCMMKVCDVLSPVKTQILANVSLGRNTIADRVCEMATDLRTQLCERSKTFIAYSLAVDESTDMMGIAHVTDMKLPWDKLVGLTTDGALVLCGEKKWTINSISLTSSYTRKCCGKVLKMEHVMITVMQTSFMWEIDSEFADIPYHTEVRWLSWGKVLNRVFELSKKILKLSQMHQYNFATVFPNAHFADKLSALSSEFQAASQPIYVETAPVQIQMELQCNGTLKAKYNTEWPAQFISSIPEAIPQLRLHAARTLCITLHNNLARQQIDNMMISISCVCVRQTGGSGILMANKAWWMTHFSIEVLNPPTSWWVSYQANSCSSSPPTGQEIYWRGS</sequence>
<name>A0A3B4FC09_9CICH</name>
<dbReference type="PANTHER" id="PTHR45913:SF11">
    <property type="entry name" value="EPM2A-INTERACTING PROTEIN 1"/>
    <property type="match status" value="1"/>
</dbReference>
<protein>
    <recommendedName>
        <fullName evidence="3">DUF4371 domain-containing protein</fullName>
    </recommendedName>
</protein>
<evidence type="ECO:0000256" key="1">
    <source>
        <dbReference type="SAM" id="Coils"/>
    </source>
</evidence>
<organism evidence="2">
    <name type="scientific">Pundamilia nyererei</name>
    <dbReference type="NCBI Taxonomy" id="303518"/>
    <lineage>
        <taxon>Eukaryota</taxon>
        <taxon>Metazoa</taxon>
        <taxon>Chordata</taxon>
        <taxon>Craniata</taxon>
        <taxon>Vertebrata</taxon>
        <taxon>Euteleostomi</taxon>
        <taxon>Actinopterygii</taxon>
        <taxon>Neopterygii</taxon>
        <taxon>Teleostei</taxon>
        <taxon>Neoteleostei</taxon>
        <taxon>Acanthomorphata</taxon>
        <taxon>Ovalentaria</taxon>
        <taxon>Cichlomorphae</taxon>
        <taxon>Cichliformes</taxon>
        <taxon>Cichlidae</taxon>
        <taxon>African cichlids</taxon>
        <taxon>Pseudocrenilabrinae</taxon>
        <taxon>Haplochromini</taxon>
        <taxon>Pundamilia</taxon>
    </lineage>
</organism>
<keyword evidence="1" id="KW-0175">Coiled coil</keyword>
<dbReference type="AlphaFoldDB" id="A0A3B4FC09"/>
<evidence type="ECO:0000313" key="2">
    <source>
        <dbReference type="Ensembl" id="ENSPNYP00000007483.1"/>
    </source>
</evidence>
<dbReference type="PANTHER" id="PTHR45913">
    <property type="entry name" value="EPM2A-INTERACTING PROTEIN 1"/>
    <property type="match status" value="1"/>
</dbReference>
<dbReference type="GeneTree" id="ENSGT00950000182812"/>
<proteinExistence type="predicted"/>
<dbReference type="STRING" id="303518.ENSPNYP00000007483"/>
<reference evidence="2" key="1">
    <citation type="submission" date="2023-09" db="UniProtKB">
        <authorList>
            <consortium name="Ensembl"/>
        </authorList>
    </citation>
    <scope>IDENTIFICATION</scope>
</reference>
<dbReference type="Ensembl" id="ENSPNYT00000007666.1">
    <property type="protein sequence ID" value="ENSPNYP00000007483.1"/>
    <property type="gene ID" value="ENSPNYG00000005701.1"/>
</dbReference>